<accession>A0A1T5I580</accession>
<protein>
    <submittedName>
        <fullName evidence="3">Uncharacterized protein</fullName>
    </submittedName>
</protein>
<proteinExistence type="predicted"/>
<dbReference type="RefSeq" id="WP_162841613.1">
    <property type="nucleotide sequence ID" value="NZ_CP175534.1"/>
</dbReference>
<dbReference type="EMBL" id="JAYXUD010000019">
    <property type="protein sequence ID" value="MEC6900322.1"/>
    <property type="molecule type" value="Genomic_DNA"/>
</dbReference>
<dbReference type="AlphaFoldDB" id="A0A1T5I580"/>
<dbReference type="Proteomes" id="UP001339429">
    <property type="component" value="Unassembled WGS sequence"/>
</dbReference>
<reference evidence="2 5" key="2">
    <citation type="submission" date="2024-01" db="EMBL/GenBank/DDBJ databases">
        <title>Active colonisers of the gastrointestinal tract of Atlantic salmon farmed in a warm water region.</title>
        <authorList>
            <person name="Bowman J.P."/>
        </authorList>
    </citation>
    <scope>NUCLEOTIDE SEQUENCE [LARGE SCALE GENOMIC DNA]</scope>
    <source>
        <strain evidence="2 5">S4MW1</strain>
    </source>
</reference>
<evidence type="ECO:0000313" key="4">
    <source>
        <dbReference type="Proteomes" id="UP000189966"/>
    </source>
</evidence>
<evidence type="ECO:0000313" key="3">
    <source>
        <dbReference type="EMBL" id="SKC34264.1"/>
    </source>
</evidence>
<name>A0A1T5I580_9GAMM</name>
<gene>
    <name evidence="3" type="ORF">CZ809_03876</name>
    <name evidence="2" type="ORF">VXS00_16865</name>
</gene>
<organism evidence="3 4">
    <name type="scientific">Photobacterium piscicola</name>
    <dbReference type="NCBI Taxonomy" id="1378299"/>
    <lineage>
        <taxon>Bacteria</taxon>
        <taxon>Pseudomonadati</taxon>
        <taxon>Pseudomonadota</taxon>
        <taxon>Gammaproteobacteria</taxon>
        <taxon>Vibrionales</taxon>
        <taxon>Vibrionaceae</taxon>
        <taxon>Photobacterium</taxon>
    </lineage>
</organism>
<evidence type="ECO:0000313" key="2">
    <source>
        <dbReference type="EMBL" id="MEC6900322.1"/>
    </source>
</evidence>
<dbReference type="EMBL" id="FUZI01000015">
    <property type="protein sequence ID" value="SKC34264.1"/>
    <property type="molecule type" value="Genomic_DNA"/>
</dbReference>
<keyword evidence="1" id="KW-0472">Membrane</keyword>
<keyword evidence="1" id="KW-0812">Transmembrane</keyword>
<evidence type="ECO:0000256" key="1">
    <source>
        <dbReference type="SAM" id="Phobius"/>
    </source>
</evidence>
<sequence length="51" mass="5767">MFKLLVIFGLLAFAYWVIRYLSKSQQNQIVTGLVAVLGSAAIIFIGFELFR</sequence>
<evidence type="ECO:0000313" key="5">
    <source>
        <dbReference type="Proteomes" id="UP001339429"/>
    </source>
</evidence>
<dbReference type="GeneID" id="69966338"/>
<keyword evidence="5" id="KW-1185">Reference proteome</keyword>
<reference evidence="3 4" key="1">
    <citation type="submission" date="2017-02" db="EMBL/GenBank/DDBJ databases">
        <authorList>
            <person name="Peterson S.W."/>
        </authorList>
    </citation>
    <scope>NUCLEOTIDE SEQUENCE [LARGE SCALE GENOMIC DNA]</scope>
    <source>
        <strain evidence="3">Type strain: NCCB 100098</strain>
        <strain evidence="4">type strain: NCCB 100098</strain>
    </source>
</reference>
<dbReference type="Proteomes" id="UP000189966">
    <property type="component" value="Unassembled WGS sequence"/>
</dbReference>
<feature type="transmembrane region" description="Helical" evidence="1">
    <location>
        <begin position="29"/>
        <end position="50"/>
    </location>
</feature>
<keyword evidence="1" id="KW-1133">Transmembrane helix</keyword>